<accession>A0A9P0B7R2</accession>
<dbReference type="SMART" id="SM00028">
    <property type="entry name" value="TPR"/>
    <property type="match status" value="2"/>
</dbReference>
<dbReference type="PANTHER" id="PTHR13768">
    <property type="entry name" value="SOLUBLE NSF ATTACHMENT PROTEIN SNAP"/>
    <property type="match status" value="1"/>
</dbReference>
<evidence type="ECO:0000256" key="3">
    <source>
        <dbReference type="ARBA" id="ARBA00022927"/>
    </source>
</evidence>
<dbReference type="PRINTS" id="PR00448">
    <property type="entry name" value="NSFATTACHMNT"/>
</dbReference>
<dbReference type="PANTHER" id="PTHR13768:SF8">
    <property type="entry name" value="ALPHA-SOLUBLE NSF ATTACHMENT PROTEIN"/>
    <property type="match status" value="1"/>
</dbReference>
<keyword evidence="2 5" id="KW-0813">Transport</keyword>
<keyword evidence="5" id="KW-0472">Membrane</keyword>
<keyword evidence="5" id="KW-0931">ER-Golgi transport</keyword>
<dbReference type="GO" id="GO:0005774">
    <property type="term" value="C:vacuolar membrane"/>
    <property type="evidence" value="ECO:0007669"/>
    <property type="project" value="TreeGrafter"/>
</dbReference>
<reference evidence="7" key="1">
    <citation type="submission" date="2021-12" db="EMBL/GenBank/DDBJ databases">
        <authorList>
            <person name="King R."/>
        </authorList>
    </citation>
    <scope>NUCLEOTIDE SEQUENCE</scope>
</reference>
<keyword evidence="4" id="KW-0802">TPR repeat</keyword>
<dbReference type="InterPro" id="IPR000744">
    <property type="entry name" value="NSF_attach"/>
</dbReference>
<dbReference type="Pfam" id="PF14938">
    <property type="entry name" value="SNAP"/>
    <property type="match status" value="1"/>
</dbReference>
<evidence type="ECO:0000256" key="2">
    <source>
        <dbReference type="ARBA" id="ARBA00022448"/>
    </source>
</evidence>
<feature type="repeat" description="TPR" evidence="4">
    <location>
        <begin position="117"/>
        <end position="150"/>
    </location>
</feature>
<dbReference type="GO" id="GO:0035494">
    <property type="term" value="P:SNARE complex disassembly"/>
    <property type="evidence" value="ECO:0007669"/>
    <property type="project" value="TreeGrafter"/>
</dbReference>
<gene>
    <name evidence="7" type="ORF">MELIAE_LOCUS8147</name>
</gene>
<evidence type="ECO:0000256" key="6">
    <source>
        <dbReference type="SAM" id="Coils"/>
    </source>
</evidence>
<name>A0A9P0B7R2_BRAAE</name>
<sequence length="289" mass="33482">MEDIEQRAVRYKHEAIKKLSSKSFLQSLFGTNKTDQAIDYYQRSGNLFKMLKNWKEASYVFSEAAELQVKIGNEYDAGNSFVNAANCSKKYDLEKAIYYLFRAIEIYASLGKFATAAKYHKTIAELYHENQEIEKALKQYEQAAEYYKNEDNLCAAKACLIIVAEQNALREDYAKAIQLFEQVADYELNSNLLKYSAKDRFFQAALCQLCLDDAQVPRMIEKFNIKCPFFGGSREEGFINLLCKSIECNNLEEFNFQVKTYDSVSKFSTWYISVLLKIKRRIEGVIDLK</sequence>
<comment type="function">
    <text evidence="5">Required for vesicular transport between the endoplasmic reticulum and the Golgi apparatus.</text>
</comment>
<dbReference type="GO" id="GO:0005483">
    <property type="term" value="F:soluble NSF attachment protein activity"/>
    <property type="evidence" value="ECO:0007669"/>
    <property type="project" value="TreeGrafter"/>
</dbReference>
<evidence type="ECO:0000256" key="1">
    <source>
        <dbReference type="ARBA" id="ARBA00010050"/>
    </source>
</evidence>
<comment type="similarity">
    <text evidence="1 5">Belongs to the SNAP family.</text>
</comment>
<dbReference type="EMBL" id="OV121136">
    <property type="protein sequence ID" value="CAH0557424.1"/>
    <property type="molecule type" value="Genomic_DNA"/>
</dbReference>
<evidence type="ECO:0000313" key="7">
    <source>
        <dbReference type="EMBL" id="CAH0557424.1"/>
    </source>
</evidence>
<keyword evidence="6" id="KW-0175">Coiled coil</keyword>
<dbReference type="GO" id="GO:0031201">
    <property type="term" value="C:SNARE complex"/>
    <property type="evidence" value="ECO:0007669"/>
    <property type="project" value="TreeGrafter"/>
</dbReference>
<evidence type="ECO:0000256" key="4">
    <source>
        <dbReference type="PROSITE-ProRule" id="PRU00339"/>
    </source>
</evidence>
<comment type="subcellular location">
    <subcellularLocation>
        <location evidence="5">Membrane</location>
        <topology evidence="5">Peripheral membrane protein</topology>
    </subcellularLocation>
</comment>
<dbReference type="Proteomes" id="UP001154078">
    <property type="component" value="Chromosome 5"/>
</dbReference>
<protein>
    <submittedName>
        <fullName evidence="7">Uncharacterized protein</fullName>
    </submittedName>
</protein>
<keyword evidence="8" id="KW-1185">Reference proteome</keyword>
<dbReference type="AlphaFoldDB" id="A0A9P0B7R2"/>
<dbReference type="GO" id="GO:0019905">
    <property type="term" value="F:syntaxin binding"/>
    <property type="evidence" value="ECO:0007669"/>
    <property type="project" value="TreeGrafter"/>
</dbReference>
<dbReference type="Gene3D" id="1.25.40.10">
    <property type="entry name" value="Tetratricopeptide repeat domain"/>
    <property type="match status" value="1"/>
</dbReference>
<dbReference type="OrthoDB" id="9984275at2759"/>
<dbReference type="PROSITE" id="PS50005">
    <property type="entry name" value="TPR"/>
    <property type="match status" value="1"/>
</dbReference>
<evidence type="ECO:0000313" key="8">
    <source>
        <dbReference type="Proteomes" id="UP001154078"/>
    </source>
</evidence>
<dbReference type="InterPro" id="IPR011990">
    <property type="entry name" value="TPR-like_helical_dom_sf"/>
</dbReference>
<organism evidence="7 8">
    <name type="scientific">Brassicogethes aeneus</name>
    <name type="common">Rape pollen beetle</name>
    <name type="synonym">Meligethes aeneus</name>
    <dbReference type="NCBI Taxonomy" id="1431903"/>
    <lineage>
        <taxon>Eukaryota</taxon>
        <taxon>Metazoa</taxon>
        <taxon>Ecdysozoa</taxon>
        <taxon>Arthropoda</taxon>
        <taxon>Hexapoda</taxon>
        <taxon>Insecta</taxon>
        <taxon>Pterygota</taxon>
        <taxon>Neoptera</taxon>
        <taxon>Endopterygota</taxon>
        <taxon>Coleoptera</taxon>
        <taxon>Polyphaga</taxon>
        <taxon>Cucujiformia</taxon>
        <taxon>Nitidulidae</taxon>
        <taxon>Meligethinae</taxon>
        <taxon>Brassicogethes</taxon>
    </lineage>
</organism>
<dbReference type="GO" id="GO:0006886">
    <property type="term" value="P:intracellular protein transport"/>
    <property type="evidence" value="ECO:0007669"/>
    <property type="project" value="UniProtKB-UniRule"/>
</dbReference>
<dbReference type="CDD" id="cd15832">
    <property type="entry name" value="SNAP"/>
    <property type="match status" value="1"/>
</dbReference>
<dbReference type="InterPro" id="IPR019734">
    <property type="entry name" value="TPR_rpt"/>
</dbReference>
<proteinExistence type="inferred from homology"/>
<keyword evidence="3 5" id="KW-0653">Protein transport</keyword>
<evidence type="ECO:0000256" key="5">
    <source>
        <dbReference type="RuleBase" id="RU367013"/>
    </source>
</evidence>
<dbReference type="SUPFAM" id="SSF48452">
    <property type="entry name" value="TPR-like"/>
    <property type="match status" value="1"/>
</dbReference>
<feature type="coiled-coil region" evidence="6">
    <location>
        <begin position="123"/>
        <end position="150"/>
    </location>
</feature>